<dbReference type="SMART" id="SM00448">
    <property type="entry name" value="REC"/>
    <property type="match status" value="1"/>
</dbReference>
<evidence type="ECO:0000259" key="3">
    <source>
        <dbReference type="PROSITE" id="PS50110"/>
    </source>
</evidence>
<dbReference type="EMBL" id="JAFIRA010000005">
    <property type="protein sequence ID" value="MCJ2541957.1"/>
    <property type="molecule type" value="Genomic_DNA"/>
</dbReference>
<proteinExistence type="predicted"/>
<organism evidence="4 5">
    <name type="scientific">Thermostichus vulcanus str. 'Rupite'</name>
    <dbReference type="NCBI Taxonomy" id="2813851"/>
    <lineage>
        <taxon>Bacteria</taxon>
        <taxon>Bacillati</taxon>
        <taxon>Cyanobacteriota</taxon>
        <taxon>Cyanophyceae</taxon>
        <taxon>Thermostichales</taxon>
        <taxon>Thermostichaceae</taxon>
        <taxon>Thermostichus</taxon>
    </lineage>
</organism>
<evidence type="ECO:0000256" key="1">
    <source>
        <dbReference type="ARBA" id="ARBA00022553"/>
    </source>
</evidence>
<evidence type="ECO:0000313" key="5">
    <source>
        <dbReference type="Proteomes" id="UP000830835"/>
    </source>
</evidence>
<reference evidence="4" key="1">
    <citation type="submission" date="2021-02" db="EMBL/GenBank/DDBJ databases">
        <title>The CRISPR/cas machinery reduction and long-range gene transfer in the hot spring cyanobacterium Synechococcus.</title>
        <authorList>
            <person name="Dvorak P."/>
            <person name="Jahodarova E."/>
            <person name="Hasler P."/>
            <person name="Poulickova A."/>
        </authorList>
    </citation>
    <scope>NUCLEOTIDE SEQUENCE</scope>
    <source>
        <strain evidence="4">Rupite</strain>
    </source>
</reference>
<sequence>MSQQVLLVEDDANLCYILSLLLEREDTEFVAVASARNAIRHCQTSRPDLIILDLELAGDEGFALLDWLDKNPPAKPIPILIYTARDVEYRERVRLQSQFTQVFTKGRISPAEFQERVHQLLAKAS</sequence>
<dbReference type="PROSITE" id="PS50110">
    <property type="entry name" value="RESPONSE_REGULATORY"/>
    <property type="match status" value="1"/>
</dbReference>
<dbReference type="InterPro" id="IPR011006">
    <property type="entry name" value="CheY-like_superfamily"/>
</dbReference>
<dbReference type="Gene3D" id="3.40.50.2300">
    <property type="match status" value="1"/>
</dbReference>
<dbReference type="PANTHER" id="PTHR44591:SF3">
    <property type="entry name" value="RESPONSE REGULATORY DOMAIN-CONTAINING PROTEIN"/>
    <property type="match status" value="1"/>
</dbReference>
<dbReference type="SUPFAM" id="SSF52172">
    <property type="entry name" value="CheY-like"/>
    <property type="match status" value="1"/>
</dbReference>
<dbReference type="Proteomes" id="UP000830835">
    <property type="component" value="Unassembled WGS sequence"/>
</dbReference>
<evidence type="ECO:0000256" key="2">
    <source>
        <dbReference type="PROSITE-ProRule" id="PRU00169"/>
    </source>
</evidence>
<comment type="caution">
    <text evidence="4">The sequence shown here is derived from an EMBL/GenBank/DDBJ whole genome shotgun (WGS) entry which is preliminary data.</text>
</comment>
<dbReference type="Pfam" id="PF00072">
    <property type="entry name" value="Response_reg"/>
    <property type="match status" value="1"/>
</dbReference>
<dbReference type="RefSeq" id="WP_244349169.1">
    <property type="nucleotide sequence ID" value="NZ_JAFIRA010000005.1"/>
</dbReference>
<name>A0ABT0C842_THEVL</name>
<keyword evidence="5" id="KW-1185">Reference proteome</keyword>
<dbReference type="InterPro" id="IPR050595">
    <property type="entry name" value="Bact_response_regulator"/>
</dbReference>
<accession>A0ABT0C842</accession>
<evidence type="ECO:0000313" key="4">
    <source>
        <dbReference type="EMBL" id="MCJ2541957.1"/>
    </source>
</evidence>
<dbReference type="CDD" id="cd00156">
    <property type="entry name" value="REC"/>
    <property type="match status" value="1"/>
</dbReference>
<protein>
    <submittedName>
        <fullName evidence="4">Response regulator</fullName>
    </submittedName>
</protein>
<feature type="domain" description="Response regulatory" evidence="3">
    <location>
        <begin position="4"/>
        <end position="120"/>
    </location>
</feature>
<keyword evidence="1 2" id="KW-0597">Phosphoprotein</keyword>
<dbReference type="PANTHER" id="PTHR44591">
    <property type="entry name" value="STRESS RESPONSE REGULATOR PROTEIN 1"/>
    <property type="match status" value="1"/>
</dbReference>
<feature type="modified residue" description="4-aspartylphosphate" evidence="2">
    <location>
        <position position="53"/>
    </location>
</feature>
<gene>
    <name evidence="4" type="ORF">JX360_03385</name>
</gene>
<dbReference type="InterPro" id="IPR001789">
    <property type="entry name" value="Sig_transdc_resp-reg_receiver"/>
</dbReference>